<dbReference type="Proteomes" id="UP000184016">
    <property type="component" value="Unassembled WGS sequence"/>
</dbReference>
<sequence length="101" mass="11557">MVRYMVQKGDTLGDIAVKYGTTVQAIVSANGIRNPNMIYPGQMLKIPSPHYAEKSKSSYSPMHHSMHHSMHSHSHSMHPSKHYEMHDEKYHSSHKHNGYDS</sequence>
<keyword evidence="4" id="KW-1185">Reference proteome</keyword>
<organism evidence="3 4">
    <name type="scientific">Alicyclobacillus tolerans</name>
    <dbReference type="NCBI Taxonomy" id="90970"/>
    <lineage>
        <taxon>Bacteria</taxon>
        <taxon>Bacillati</taxon>
        <taxon>Bacillota</taxon>
        <taxon>Bacilli</taxon>
        <taxon>Bacillales</taxon>
        <taxon>Alicyclobacillaceae</taxon>
        <taxon>Alicyclobacillus</taxon>
    </lineage>
</organism>
<dbReference type="SUPFAM" id="SSF54106">
    <property type="entry name" value="LysM domain"/>
    <property type="match status" value="1"/>
</dbReference>
<dbReference type="InterPro" id="IPR018392">
    <property type="entry name" value="LysM"/>
</dbReference>
<dbReference type="PROSITE" id="PS51782">
    <property type="entry name" value="LYSM"/>
    <property type="match status" value="1"/>
</dbReference>
<evidence type="ECO:0000313" key="4">
    <source>
        <dbReference type="Proteomes" id="UP000184016"/>
    </source>
</evidence>
<feature type="compositionally biased region" description="Basic residues" evidence="1">
    <location>
        <begin position="64"/>
        <end position="80"/>
    </location>
</feature>
<feature type="domain" description="LysM" evidence="2">
    <location>
        <begin position="2"/>
        <end position="46"/>
    </location>
</feature>
<evidence type="ECO:0000256" key="1">
    <source>
        <dbReference type="SAM" id="MobiDB-lite"/>
    </source>
</evidence>
<dbReference type="CDD" id="cd00118">
    <property type="entry name" value="LysM"/>
    <property type="match status" value="1"/>
</dbReference>
<accession>A0A1M6SQB7</accession>
<gene>
    <name evidence="3" type="ORF">SAMN05443507_11452</name>
</gene>
<dbReference type="OrthoDB" id="9783944at2"/>
<dbReference type="RefSeq" id="WP_072874314.1">
    <property type="nucleotide sequence ID" value="NZ_FRAF01000014.1"/>
</dbReference>
<dbReference type="Gene3D" id="3.10.350.10">
    <property type="entry name" value="LysM domain"/>
    <property type="match status" value="1"/>
</dbReference>
<dbReference type="PANTHER" id="PTHR33734">
    <property type="entry name" value="LYSM DOMAIN-CONTAINING GPI-ANCHORED PROTEIN 2"/>
    <property type="match status" value="1"/>
</dbReference>
<evidence type="ECO:0000313" key="3">
    <source>
        <dbReference type="EMBL" id="SHK46768.1"/>
    </source>
</evidence>
<dbReference type="PANTHER" id="PTHR33734:SF22">
    <property type="entry name" value="MEMBRANE-BOUND LYTIC MUREIN TRANSGLYCOSYLASE D"/>
    <property type="match status" value="1"/>
</dbReference>
<reference evidence="4" key="1">
    <citation type="submission" date="2016-11" db="EMBL/GenBank/DDBJ databases">
        <authorList>
            <person name="Varghese N."/>
            <person name="Submissions S."/>
        </authorList>
    </citation>
    <scope>NUCLEOTIDE SEQUENCE [LARGE SCALE GENOMIC DNA]</scope>
    <source>
        <strain evidence="4">USBA-503</strain>
    </source>
</reference>
<dbReference type="Pfam" id="PF01476">
    <property type="entry name" value="LysM"/>
    <property type="match status" value="1"/>
</dbReference>
<dbReference type="InterPro" id="IPR036779">
    <property type="entry name" value="LysM_dom_sf"/>
</dbReference>
<feature type="compositionally biased region" description="Basic and acidic residues" evidence="1">
    <location>
        <begin position="81"/>
        <end position="101"/>
    </location>
</feature>
<dbReference type="STRING" id="1830138.SAMN05443507_11452"/>
<feature type="region of interest" description="Disordered" evidence="1">
    <location>
        <begin position="51"/>
        <end position="101"/>
    </location>
</feature>
<protein>
    <submittedName>
        <fullName evidence="3">LysM domain-containing protein</fullName>
    </submittedName>
</protein>
<dbReference type="EMBL" id="FRAF01000014">
    <property type="protein sequence ID" value="SHK46768.1"/>
    <property type="molecule type" value="Genomic_DNA"/>
</dbReference>
<name>A0A1M6SQB7_9BACL</name>
<evidence type="ECO:0000259" key="2">
    <source>
        <dbReference type="PROSITE" id="PS51782"/>
    </source>
</evidence>
<dbReference type="SMART" id="SM00257">
    <property type="entry name" value="LysM"/>
    <property type="match status" value="1"/>
</dbReference>
<proteinExistence type="predicted"/>
<dbReference type="AlphaFoldDB" id="A0A1M6SQB7"/>